<accession>A0ABV8T239</accession>
<dbReference type="InterPro" id="IPR032623">
    <property type="entry name" value="FecR_N"/>
</dbReference>
<dbReference type="Proteomes" id="UP001595904">
    <property type="component" value="Unassembled WGS sequence"/>
</dbReference>
<dbReference type="Pfam" id="PF16220">
    <property type="entry name" value="DUF4880"/>
    <property type="match status" value="1"/>
</dbReference>
<evidence type="ECO:0000256" key="1">
    <source>
        <dbReference type="SAM" id="Phobius"/>
    </source>
</evidence>
<dbReference type="Gene3D" id="2.60.120.1440">
    <property type="match status" value="1"/>
</dbReference>
<dbReference type="EMBL" id="JBHSDU010000015">
    <property type="protein sequence ID" value="MFC4313777.1"/>
    <property type="molecule type" value="Genomic_DNA"/>
</dbReference>
<keyword evidence="1" id="KW-0472">Membrane</keyword>
<protein>
    <submittedName>
        <fullName evidence="4">FecR family protein</fullName>
    </submittedName>
</protein>
<feature type="domain" description="FecR protein" evidence="2">
    <location>
        <begin position="105"/>
        <end position="193"/>
    </location>
</feature>
<keyword evidence="1" id="KW-0812">Transmembrane</keyword>
<dbReference type="Pfam" id="PF04773">
    <property type="entry name" value="FecR"/>
    <property type="match status" value="1"/>
</dbReference>
<evidence type="ECO:0000313" key="4">
    <source>
        <dbReference type="EMBL" id="MFC4313777.1"/>
    </source>
</evidence>
<reference evidence="5" key="1">
    <citation type="journal article" date="2019" name="Int. J. Syst. Evol. Microbiol.">
        <title>The Global Catalogue of Microorganisms (GCM) 10K type strain sequencing project: providing services to taxonomists for standard genome sequencing and annotation.</title>
        <authorList>
            <consortium name="The Broad Institute Genomics Platform"/>
            <consortium name="The Broad Institute Genome Sequencing Center for Infectious Disease"/>
            <person name="Wu L."/>
            <person name="Ma J."/>
        </authorList>
    </citation>
    <scope>NUCLEOTIDE SEQUENCE [LARGE SCALE GENOMIC DNA]</scope>
    <source>
        <strain evidence="5">CGMCC 1.10759</strain>
    </source>
</reference>
<feature type="transmembrane region" description="Helical" evidence="1">
    <location>
        <begin position="77"/>
        <end position="98"/>
    </location>
</feature>
<feature type="domain" description="FecR N-terminal" evidence="3">
    <location>
        <begin position="15"/>
        <end position="56"/>
    </location>
</feature>
<proteinExistence type="predicted"/>
<organism evidence="4 5">
    <name type="scientific">Steroidobacter flavus</name>
    <dbReference type="NCBI Taxonomy" id="1842136"/>
    <lineage>
        <taxon>Bacteria</taxon>
        <taxon>Pseudomonadati</taxon>
        <taxon>Pseudomonadota</taxon>
        <taxon>Gammaproteobacteria</taxon>
        <taxon>Steroidobacterales</taxon>
        <taxon>Steroidobacteraceae</taxon>
        <taxon>Steroidobacter</taxon>
    </lineage>
</organism>
<dbReference type="PIRSF" id="PIRSF018266">
    <property type="entry name" value="FecR"/>
    <property type="match status" value="1"/>
</dbReference>
<gene>
    <name evidence="4" type="ORF">ACFPN2_32185</name>
</gene>
<keyword evidence="1" id="KW-1133">Transmembrane helix</keyword>
<dbReference type="RefSeq" id="WP_380604397.1">
    <property type="nucleotide sequence ID" value="NZ_JBHSDU010000015.1"/>
</dbReference>
<dbReference type="PANTHER" id="PTHR30273:SF2">
    <property type="entry name" value="PROTEIN FECR"/>
    <property type="match status" value="1"/>
</dbReference>
<evidence type="ECO:0000313" key="5">
    <source>
        <dbReference type="Proteomes" id="UP001595904"/>
    </source>
</evidence>
<sequence>MSNSPSGNARPEPRSASDWVALLASKRATAEQLRELKAWLAADATHRREFDEARRLWTGLAPLEAPLIQSLPRRRPIAITAGLAAAACLLIAVFVSTFNNHDLISPVGEVHEVPLADGSQLWLDSGAAVDFEQRDGQRTLRVAKGRVHIVVAENEAPFVVEAKGAVIRDIGTAFSVDVSEEQLHVAVTEGLVEVSAGDDLTTLGAGRAARFGADDLSSTYNFEVTFEAAWREGRVLFKEAPLARVVHELGRYRSGGILVLDDDAAKQTVSGSIAIADIEGGLDSIVNAAGARLIRLPGVVIVLGPR</sequence>
<dbReference type="InterPro" id="IPR006860">
    <property type="entry name" value="FecR"/>
</dbReference>
<evidence type="ECO:0000259" key="2">
    <source>
        <dbReference type="Pfam" id="PF04773"/>
    </source>
</evidence>
<dbReference type="InterPro" id="IPR012373">
    <property type="entry name" value="Ferrdict_sens_TM"/>
</dbReference>
<comment type="caution">
    <text evidence="4">The sequence shown here is derived from an EMBL/GenBank/DDBJ whole genome shotgun (WGS) entry which is preliminary data.</text>
</comment>
<dbReference type="PANTHER" id="PTHR30273">
    <property type="entry name" value="PERIPLASMIC SIGNAL SENSOR AND SIGMA FACTOR ACTIVATOR FECR-RELATED"/>
    <property type="match status" value="1"/>
</dbReference>
<keyword evidence="5" id="KW-1185">Reference proteome</keyword>
<evidence type="ECO:0000259" key="3">
    <source>
        <dbReference type="Pfam" id="PF16220"/>
    </source>
</evidence>
<name>A0ABV8T239_9GAMM</name>